<comment type="caution">
    <text evidence="3">The sequence shown here is derived from an EMBL/GenBank/DDBJ whole genome shotgun (WGS) entry which is preliminary data.</text>
</comment>
<keyword evidence="4" id="KW-1185">Reference proteome</keyword>
<dbReference type="PROSITE" id="PS00028">
    <property type="entry name" value="ZINC_FINGER_C2H2_1"/>
    <property type="match status" value="1"/>
</dbReference>
<dbReference type="Proteomes" id="UP000730481">
    <property type="component" value="Unassembled WGS sequence"/>
</dbReference>
<feature type="region of interest" description="Disordered" evidence="1">
    <location>
        <begin position="113"/>
        <end position="197"/>
    </location>
</feature>
<feature type="domain" description="C2H2-type" evidence="2">
    <location>
        <begin position="211"/>
        <end position="234"/>
    </location>
</feature>
<dbReference type="SMART" id="SM00384">
    <property type="entry name" value="AT_hook"/>
    <property type="match status" value="2"/>
</dbReference>
<reference evidence="3" key="2">
    <citation type="submission" date="2020-02" db="EMBL/GenBank/DDBJ databases">
        <title>Identification and distribution of gene clusters putatively required for synthesis of sphingolipid metabolism inhibitors in phylogenetically diverse species of the filamentous fungus Fusarium.</title>
        <authorList>
            <person name="Kim H.-S."/>
            <person name="Busman M."/>
            <person name="Brown D.W."/>
            <person name="Divon H."/>
            <person name="Uhlig S."/>
            <person name="Proctor R.H."/>
        </authorList>
    </citation>
    <scope>NUCLEOTIDE SEQUENCE</scope>
    <source>
        <strain evidence="3">NRRL 25174</strain>
    </source>
</reference>
<dbReference type="EMBL" id="PVQB02000112">
    <property type="protein sequence ID" value="KAF4342969.1"/>
    <property type="molecule type" value="Genomic_DNA"/>
</dbReference>
<organism evidence="3 4">
    <name type="scientific">Fusarium beomiforme</name>
    <dbReference type="NCBI Taxonomy" id="44412"/>
    <lineage>
        <taxon>Eukaryota</taxon>
        <taxon>Fungi</taxon>
        <taxon>Dikarya</taxon>
        <taxon>Ascomycota</taxon>
        <taxon>Pezizomycotina</taxon>
        <taxon>Sordariomycetes</taxon>
        <taxon>Hypocreomycetidae</taxon>
        <taxon>Hypocreales</taxon>
        <taxon>Nectriaceae</taxon>
        <taxon>Fusarium</taxon>
        <taxon>Fusarium burgessii species complex</taxon>
    </lineage>
</organism>
<evidence type="ECO:0000259" key="2">
    <source>
        <dbReference type="PROSITE" id="PS00028"/>
    </source>
</evidence>
<sequence>MSFNSINTGIYGQKAKHTHLPPHVNRYDFVSDSLESEDPLARDTPTRSHSQSPVKQHPGSLTPSGRSSLTVVLKRSPAHLDADRGVSIEEEDGFDVPVTSDLTPRGRPKSLFKAVNVLKTSSPGGVRTRGSSDATSTTPSRGRGRPKGSTNKSKGLQTTAAGARQVRQVTTKPRPHPIGFPKKRGRPPKQPSPPPETIYYKVDAPFFPFLCEWRDCKAELHNLETLRRHVYIVHGDDESCLWGECGRLEHSTELETDEEFKEHVEKAHLVPLSWHCGDGFNNHSERGLPKNTGDDVPDYLKDEHGNQVTPSIQDQQEEDIFTWRKNRRKLKELLIRMNDNLPDELDEEMEKHKRSEGFR</sequence>
<reference evidence="3" key="1">
    <citation type="journal article" date="2017" name="Mycologia">
        <title>Fusarium algeriense, sp. nov., a novel toxigenic crown rot pathogen of durum wheat from Algeria is nested in the Fusarium burgessii species complex.</title>
        <authorList>
            <person name="Laraba I."/>
            <person name="Keddad A."/>
            <person name="Boureghda H."/>
            <person name="Abdallah N."/>
            <person name="Vaughan M.M."/>
            <person name="Proctor R.H."/>
            <person name="Busman M."/>
            <person name="O'Donnell K."/>
        </authorList>
    </citation>
    <scope>NUCLEOTIDE SEQUENCE</scope>
    <source>
        <strain evidence="3">NRRL 25174</strain>
    </source>
</reference>
<dbReference type="InterPro" id="IPR017956">
    <property type="entry name" value="AT_hook_DNA-bd_motif"/>
</dbReference>
<feature type="compositionally biased region" description="Polar residues" evidence="1">
    <location>
        <begin position="148"/>
        <end position="160"/>
    </location>
</feature>
<dbReference type="OrthoDB" id="5424797at2759"/>
<evidence type="ECO:0000313" key="4">
    <source>
        <dbReference type="Proteomes" id="UP000730481"/>
    </source>
</evidence>
<evidence type="ECO:0000256" key="1">
    <source>
        <dbReference type="SAM" id="MobiDB-lite"/>
    </source>
</evidence>
<name>A0A9P5AQM7_9HYPO</name>
<dbReference type="InterPro" id="IPR013087">
    <property type="entry name" value="Znf_C2H2_type"/>
</dbReference>
<dbReference type="AlphaFoldDB" id="A0A9P5AQM7"/>
<feature type="region of interest" description="Disordered" evidence="1">
    <location>
        <begin position="35"/>
        <end position="68"/>
    </location>
</feature>
<evidence type="ECO:0000313" key="3">
    <source>
        <dbReference type="EMBL" id="KAF4342969.1"/>
    </source>
</evidence>
<protein>
    <recommendedName>
        <fullName evidence="2">C2H2-type domain-containing protein</fullName>
    </recommendedName>
</protein>
<dbReference type="GO" id="GO:0003677">
    <property type="term" value="F:DNA binding"/>
    <property type="evidence" value="ECO:0007669"/>
    <property type="project" value="InterPro"/>
</dbReference>
<feature type="compositionally biased region" description="Polar residues" evidence="1">
    <location>
        <begin position="47"/>
        <end position="68"/>
    </location>
</feature>
<proteinExistence type="predicted"/>
<accession>A0A9P5AQM7</accession>
<feature type="compositionally biased region" description="Polar residues" evidence="1">
    <location>
        <begin position="118"/>
        <end position="140"/>
    </location>
</feature>
<gene>
    <name evidence="3" type="ORF">FBEOM_3059</name>
</gene>